<evidence type="ECO:0000313" key="10">
    <source>
        <dbReference type="Proteomes" id="UP001418222"/>
    </source>
</evidence>
<dbReference type="InterPro" id="IPR036875">
    <property type="entry name" value="Znf_CCHC_sf"/>
</dbReference>
<keyword evidence="5" id="KW-0862">Zinc</keyword>
<evidence type="ECO:0000259" key="8">
    <source>
        <dbReference type="PROSITE" id="PS50994"/>
    </source>
</evidence>
<dbReference type="InterPro" id="IPR043502">
    <property type="entry name" value="DNA/RNA_pol_sf"/>
</dbReference>
<dbReference type="Gene3D" id="3.30.420.10">
    <property type="entry name" value="Ribonuclease H-like superfamily/Ribonuclease H"/>
    <property type="match status" value="1"/>
</dbReference>
<sequence>MSKITSYDIVKLQSFDLSDFHAWKLHVQLGMKEREIFYTVLSDFDTTEEDVNELQWRKDEDFCRDYLLNSLNPRLALTYSSHKTAKEIWDRLNAHFQKEEGLSRTLLGERLFTLRFNLNSSITSQIIELESLRLKLADDKSDISDNLFVCLILSKLPPEWLTFKTEMHRLKEKIALDELKRFIHIEDQNIAGKRQEQGGQSSQTLNFVSRPSKPRRKPPAPKSEATTQLLPKKPSFKKKRGKCHNCGKWGHWAADCKAPKKKEEAPQNVANMLVDASDPKSFVAMIGSSHRSSSAEWWLDSGATCHVTNDRALLTEVKAVQEKVENCNGGETQVTHAGTAELVLSSGKILFLLNVKVVPNLTKNLISISLLDKAGMTFTTQNGRMTLAVNSHYFGCAYLINGMYRLSLNNDSIHQISSNLIDPKLLHNRLGHVNYRKMLELAKSHNIPLDLSIRFDKCEVCAQTKITRKPFRSVSRSTKLLELIHSDLCDFRSHVTRGGRKYLITFIDDFSRFCHVYLLKSKDEAFETFKTFKSRVENQLNLKIKRFRSDRGGEYTVTGFKEFCASEGIILETTAPYSPQSNGVAERKNRTLTEMLNSMLLTAGMPNSFWGEAVRAANHILNRVPHSQLMSTPYELWHGHPCRYDTLKTWGCIAYVRIQDLKRPKVGPRTTTCVYLGSAEDSAADRFLDLSTNTVIESRDAIFFEDKFVKDHGLSVSGSNDMISESIVEPEAGPSGTAPQPLEVEPVPLRASTRERIPKNFGENFVTYHLEDDPFSYQEAMRSRDSLMWAEAIDDEMDSLLHNNTWHLVDLPKGAKVLGCKWVLKKKLHSDGSIARYKARLVAKGYKQQGGIDYFDVYSPVCHLSTIRILLALASIENFIVHQMDVKTAFLNGELDEEIYMAQPEGYVQKDQKDKVCKLDKSIYGLKQAPKMWHMKFDQVVKSLGFQSSLSDKCLYHRSLSNQTVIICLYVDDMLILGSNLAAVRDIKSTLAEAFDMKDLGPVDTLLGMKVRVDKGRVTLSQAHYIEQLLSTWGYVNCRPAETPFDHNVKLSPNEETSIDQVKYSKIIGSLMYATSCTRPDIAFSVSMLSRFTSNPGKEHWEALDRLLRYLRGTKDHALCYTGYPPTVEGHSDASWCSEAGNSKSTSGYIFTLGGAAITWKSKRQTCIALSSMEAELFALALAGEEADWIRNLILDIPLSKLQVNSLSLYCDNQAAVQVVKNALYNTKRRHVRLRHALLNYLKEQGIITLIDVRSKDNLADPLTKGMPKDRLIKTQACCAPLMLLVAEFGSGAAGIGGALVDWNPDQDDLLDDEF</sequence>
<evidence type="ECO:0000256" key="3">
    <source>
        <dbReference type="ARBA" id="ARBA00022750"/>
    </source>
</evidence>
<evidence type="ECO:0000256" key="1">
    <source>
        <dbReference type="ARBA" id="ARBA00022670"/>
    </source>
</evidence>
<comment type="caution">
    <text evidence="9">The sequence shown here is derived from an EMBL/GenBank/DDBJ whole genome shotgun (WGS) entry which is preliminary data.</text>
</comment>
<evidence type="ECO:0000313" key="9">
    <source>
        <dbReference type="EMBL" id="KAK8942895.1"/>
    </source>
</evidence>
<feature type="domain" description="CCHC-type" evidence="7">
    <location>
        <begin position="242"/>
        <end position="257"/>
    </location>
</feature>
<feature type="domain" description="Integrase catalytic" evidence="8">
    <location>
        <begin position="466"/>
        <end position="641"/>
    </location>
</feature>
<dbReference type="InterPro" id="IPR036397">
    <property type="entry name" value="RNaseH_sf"/>
</dbReference>
<dbReference type="Pfam" id="PF00665">
    <property type="entry name" value="rve"/>
    <property type="match status" value="1"/>
</dbReference>
<feature type="compositionally biased region" description="Polar residues" evidence="6">
    <location>
        <begin position="197"/>
        <end position="207"/>
    </location>
</feature>
<organism evidence="9 10">
    <name type="scientific">Platanthera zijinensis</name>
    <dbReference type="NCBI Taxonomy" id="2320716"/>
    <lineage>
        <taxon>Eukaryota</taxon>
        <taxon>Viridiplantae</taxon>
        <taxon>Streptophyta</taxon>
        <taxon>Embryophyta</taxon>
        <taxon>Tracheophyta</taxon>
        <taxon>Spermatophyta</taxon>
        <taxon>Magnoliopsida</taxon>
        <taxon>Liliopsida</taxon>
        <taxon>Asparagales</taxon>
        <taxon>Orchidaceae</taxon>
        <taxon>Orchidoideae</taxon>
        <taxon>Orchideae</taxon>
        <taxon>Orchidinae</taxon>
        <taxon>Platanthera</taxon>
    </lineage>
</organism>
<keyword evidence="1" id="KW-0645">Protease</keyword>
<dbReference type="SUPFAM" id="SSF57756">
    <property type="entry name" value="Retrovirus zinc finger-like domains"/>
    <property type="match status" value="1"/>
</dbReference>
<dbReference type="PANTHER" id="PTHR42648">
    <property type="entry name" value="TRANSPOSASE, PUTATIVE-RELATED"/>
    <property type="match status" value="1"/>
</dbReference>
<name>A0AAP0BM13_9ASPA</name>
<dbReference type="GO" id="GO:0008270">
    <property type="term" value="F:zinc ion binding"/>
    <property type="evidence" value="ECO:0007669"/>
    <property type="project" value="UniProtKB-KW"/>
</dbReference>
<dbReference type="Pfam" id="PF14223">
    <property type="entry name" value="Retrotran_gag_2"/>
    <property type="match status" value="1"/>
</dbReference>
<reference evidence="9 10" key="1">
    <citation type="journal article" date="2022" name="Nat. Plants">
        <title>Genomes of leafy and leafless Platanthera orchids illuminate the evolution of mycoheterotrophy.</title>
        <authorList>
            <person name="Li M.H."/>
            <person name="Liu K.W."/>
            <person name="Li Z."/>
            <person name="Lu H.C."/>
            <person name="Ye Q.L."/>
            <person name="Zhang D."/>
            <person name="Wang J.Y."/>
            <person name="Li Y.F."/>
            <person name="Zhong Z.M."/>
            <person name="Liu X."/>
            <person name="Yu X."/>
            <person name="Liu D.K."/>
            <person name="Tu X.D."/>
            <person name="Liu B."/>
            <person name="Hao Y."/>
            <person name="Liao X.Y."/>
            <person name="Jiang Y.T."/>
            <person name="Sun W.H."/>
            <person name="Chen J."/>
            <person name="Chen Y.Q."/>
            <person name="Ai Y."/>
            <person name="Zhai J.W."/>
            <person name="Wu S.S."/>
            <person name="Zhou Z."/>
            <person name="Hsiao Y.Y."/>
            <person name="Wu W.L."/>
            <person name="Chen Y.Y."/>
            <person name="Lin Y.F."/>
            <person name="Hsu J.L."/>
            <person name="Li C.Y."/>
            <person name="Wang Z.W."/>
            <person name="Zhao X."/>
            <person name="Zhong W.Y."/>
            <person name="Ma X.K."/>
            <person name="Ma L."/>
            <person name="Huang J."/>
            <person name="Chen G.Z."/>
            <person name="Huang M.Z."/>
            <person name="Huang L."/>
            <person name="Peng D.H."/>
            <person name="Luo Y.B."/>
            <person name="Zou S.Q."/>
            <person name="Chen S.P."/>
            <person name="Lan S."/>
            <person name="Tsai W.C."/>
            <person name="Van de Peer Y."/>
            <person name="Liu Z.J."/>
        </authorList>
    </citation>
    <scope>NUCLEOTIDE SEQUENCE [LARGE SCALE GENOMIC DNA]</scope>
    <source>
        <strain evidence="9">Lor287</strain>
    </source>
</reference>
<evidence type="ECO:0000256" key="4">
    <source>
        <dbReference type="ARBA" id="ARBA00022801"/>
    </source>
</evidence>
<dbReference type="GO" id="GO:0015074">
    <property type="term" value="P:DNA integration"/>
    <property type="evidence" value="ECO:0007669"/>
    <property type="project" value="InterPro"/>
</dbReference>
<gene>
    <name evidence="9" type="ORF">KSP39_PZI009274</name>
</gene>
<dbReference type="PROSITE" id="PS50994">
    <property type="entry name" value="INTEGRASE"/>
    <property type="match status" value="1"/>
</dbReference>
<dbReference type="Gene3D" id="4.10.60.10">
    <property type="entry name" value="Zinc finger, CCHC-type"/>
    <property type="match status" value="1"/>
</dbReference>
<dbReference type="CDD" id="cd09272">
    <property type="entry name" value="RNase_HI_RT_Ty1"/>
    <property type="match status" value="1"/>
</dbReference>
<evidence type="ECO:0000256" key="6">
    <source>
        <dbReference type="SAM" id="MobiDB-lite"/>
    </source>
</evidence>
<dbReference type="Pfam" id="PF07727">
    <property type="entry name" value="RVT_2"/>
    <property type="match status" value="1"/>
</dbReference>
<dbReference type="SUPFAM" id="SSF56672">
    <property type="entry name" value="DNA/RNA polymerases"/>
    <property type="match status" value="1"/>
</dbReference>
<keyword evidence="5" id="KW-0863">Zinc-finger</keyword>
<dbReference type="InterPro" id="IPR001584">
    <property type="entry name" value="Integrase_cat-core"/>
</dbReference>
<feature type="region of interest" description="Disordered" evidence="6">
    <location>
        <begin position="191"/>
        <end position="238"/>
    </location>
</feature>
<dbReference type="Pfam" id="PF13976">
    <property type="entry name" value="gag_pre-integrs"/>
    <property type="match status" value="1"/>
</dbReference>
<dbReference type="InterPro" id="IPR025724">
    <property type="entry name" value="GAG-pre-integrase_dom"/>
</dbReference>
<protein>
    <recommendedName>
        <fullName evidence="11">Polyprotein</fullName>
    </recommendedName>
</protein>
<dbReference type="InterPro" id="IPR054722">
    <property type="entry name" value="PolX-like_BBD"/>
</dbReference>
<dbReference type="EMBL" id="JBBWWQ010000007">
    <property type="protein sequence ID" value="KAK8942895.1"/>
    <property type="molecule type" value="Genomic_DNA"/>
</dbReference>
<keyword evidence="10" id="KW-1185">Reference proteome</keyword>
<keyword evidence="4" id="KW-0378">Hydrolase</keyword>
<keyword evidence="2" id="KW-0479">Metal-binding</keyword>
<dbReference type="InterPro" id="IPR001878">
    <property type="entry name" value="Znf_CCHC"/>
</dbReference>
<evidence type="ECO:0008006" key="11">
    <source>
        <dbReference type="Google" id="ProtNLM"/>
    </source>
</evidence>
<dbReference type="SUPFAM" id="SSF53098">
    <property type="entry name" value="Ribonuclease H-like"/>
    <property type="match status" value="1"/>
</dbReference>
<dbReference type="InterPro" id="IPR057670">
    <property type="entry name" value="SH3_retrovirus"/>
</dbReference>
<proteinExistence type="predicted"/>
<dbReference type="Pfam" id="PF22936">
    <property type="entry name" value="Pol_BBD"/>
    <property type="match status" value="1"/>
</dbReference>
<dbReference type="PROSITE" id="PS50158">
    <property type="entry name" value="ZF_CCHC"/>
    <property type="match status" value="1"/>
</dbReference>
<dbReference type="PANTHER" id="PTHR42648:SF28">
    <property type="entry name" value="TRANSPOSON-ENCODED PROTEIN WITH RIBONUCLEASE H-LIKE AND RETROVIRUS ZINC FINGER-LIKE DOMAINS"/>
    <property type="match status" value="1"/>
</dbReference>
<evidence type="ECO:0000259" key="7">
    <source>
        <dbReference type="PROSITE" id="PS50158"/>
    </source>
</evidence>
<dbReference type="GO" id="GO:0003676">
    <property type="term" value="F:nucleic acid binding"/>
    <property type="evidence" value="ECO:0007669"/>
    <property type="project" value="InterPro"/>
</dbReference>
<dbReference type="Proteomes" id="UP001418222">
    <property type="component" value="Unassembled WGS sequence"/>
</dbReference>
<dbReference type="Pfam" id="PF00098">
    <property type="entry name" value="zf-CCHC"/>
    <property type="match status" value="1"/>
</dbReference>
<evidence type="ECO:0000256" key="5">
    <source>
        <dbReference type="PROSITE-ProRule" id="PRU00047"/>
    </source>
</evidence>
<dbReference type="GO" id="GO:0006508">
    <property type="term" value="P:proteolysis"/>
    <property type="evidence" value="ECO:0007669"/>
    <property type="project" value="UniProtKB-KW"/>
</dbReference>
<accession>A0AAP0BM13</accession>
<dbReference type="InterPro" id="IPR012337">
    <property type="entry name" value="RNaseH-like_sf"/>
</dbReference>
<dbReference type="SMART" id="SM00343">
    <property type="entry name" value="ZnF_C2HC"/>
    <property type="match status" value="1"/>
</dbReference>
<keyword evidence="3" id="KW-0064">Aspartyl protease</keyword>
<evidence type="ECO:0000256" key="2">
    <source>
        <dbReference type="ARBA" id="ARBA00022723"/>
    </source>
</evidence>
<dbReference type="InterPro" id="IPR013103">
    <property type="entry name" value="RVT_2"/>
</dbReference>
<dbReference type="GO" id="GO:0004190">
    <property type="term" value="F:aspartic-type endopeptidase activity"/>
    <property type="evidence" value="ECO:0007669"/>
    <property type="project" value="UniProtKB-KW"/>
</dbReference>
<dbReference type="Pfam" id="PF25597">
    <property type="entry name" value="SH3_retrovirus"/>
    <property type="match status" value="1"/>
</dbReference>
<dbReference type="InterPro" id="IPR039537">
    <property type="entry name" value="Retrotran_Ty1/copia-like"/>
</dbReference>